<evidence type="ECO:0000313" key="6">
    <source>
        <dbReference type="Proteomes" id="UP000226525"/>
    </source>
</evidence>
<dbReference type="InterPro" id="IPR029065">
    <property type="entry name" value="Enolase_C-like"/>
</dbReference>
<dbReference type="SUPFAM" id="SSF51604">
    <property type="entry name" value="Enolase C-terminal domain-like"/>
    <property type="match status" value="1"/>
</dbReference>
<reference evidence="6" key="1">
    <citation type="submission" date="2017-09" db="EMBL/GenBank/DDBJ databases">
        <title>The Reconstruction of 2,631 Draft Metagenome-Assembled Genomes from the Global Oceans.</title>
        <authorList>
            <person name="Tully B.J."/>
            <person name="Graham E.D."/>
            <person name="Heidelberg J.F."/>
        </authorList>
    </citation>
    <scope>NUCLEOTIDE SEQUENCE [LARGE SCALE GENOMIC DNA]</scope>
</reference>
<dbReference type="PANTHER" id="PTHR13794">
    <property type="entry name" value="ENOLASE SUPERFAMILY, MANDELATE RACEMASE"/>
    <property type="match status" value="1"/>
</dbReference>
<sequence length="375" mass="42689">MKISNVKSYLVEDIVKPFTWQVDRPGSGDGRDPRKNFSCIMVLETDEGISGFAKGPKGRIMMDLVERRFSSDLIGMNPLNSEKIWEKCWDTDRLEEYPLYAMAMVDIAVWDIKGKKAGLPVYKLLGGYRDEIPAYASTTSYDSLEEYKDVVEASLDAGYPSIKLHLRYRDVKTNAKLCEKVREWVGDDFSLTLDASGLWNYTDSLWFGRVLEELKFEWYEEPMREFELESYKKLCDKLDIPILAAECSDGSHWNAAEFIRRDACDIMRTSTHYKGGFTGGMKVGHVAEAFGMKAEVHGGGHNNLHLCLALPNNTYYEDLVIDVEDIEGKGKGELKFKNGMYSFKEQAAGVGIEYDQSELENISIQKYEKYSNGKN</sequence>
<dbReference type="Proteomes" id="UP000226525">
    <property type="component" value="Unassembled WGS sequence"/>
</dbReference>
<accession>A0A2D6YJW2</accession>
<dbReference type="Gene3D" id="3.30.390.10">
    <property type="entry name" value="Enolase-like, N-terminal domain"/>
    <property type="match status" value="1"/>
</dbReference>
<keyword evidence="3" id="KW-0460">Magnesium</keyword>
<dbReference type="InterPro" id="IPR036849">
    <property type="entry name" value="Enolase-like_C_sf"/>
</dbReference>
<evidence type="ECO:0000256" key="2">
    <source>
        <dbReference type="ARBA" id="ARBA00022723"/>
    </source>
</evidence>
<comment type="cofactor">
    <cofactor evidence="1">
        <name>Mg(2+)</name>
        <dbReference type="ChEBI" id="CHEBI:18420"/>
    </cofactor>
</comment>
<dbReference type="Gene3D" id="3.20.20.120">
    <property type="entry name" value="Enolase-like C-terminal domain"/>
    <property type="match status" value="1"/>
</dbReference>
<dbReference type="EMBL" id="NZEX01000095">
    <property type="protein sequence ID" value="MAH63481.1"/>
    <property type="molecule type" value="Genomic_DNA"/>
</dbReference>
<dbReference type="GO" id="GO:0016836">
    <property type="term" value="F:hydro-lyase activity"/>
    <property type="evidence" value="ECO:0007669"/>
    <property type="project" value="TreeGrafter"/>
</dbReference>
<evidence type="ECO:0000259" key="4">
    <source>
        <dbReference type="SMART" id="SM00922"/>
    </source>
</evidence>
<comment type="caution">
    <text evidence="5">The sequence shown here is derived from an EMBL/GenBank/DDBJ whole genome shotgun (WGS) entry which is preliminary data.</text>
</comment>
<evidence type="ECO:0000256" key="1">
    <source>
        <dbReference type="ARBA" id="ARBA00001946"/>
    </source>
</evidence>
<evidence type="ECO:0000313" key="5">
    <source>
        <dbReference type="EMBL" id="MAH63481.1"/>
    </source>
</evidence>
<keyword evidence="2" id="KW-0479">Metal-binding</keyword>
<name>A0A2D6YJW2_9DELT</name>
<dbReference type="InterPro" id="IPR013341">
    <property type="entry name" value="Mandelate_racemase_N_dom"/>
</dbReference>
<dbReference type="InterPro" id="IPR029017">
    <property type="entry name" value="Enolase-like_N"/>
</dbReference>
<dbReference type="Pfam" id="PF13378">
    <property type="entry name" value="MR_MLE_C"/>
    <property type="match status" value="1"/>
</dbReference>
<dbReference type="SFLD" id="SFLDS00001">
    <property type="entry name" value="Enolase"/>
    <property type="match status" value="1"/>
</dbReference>
<dbReference type="InterPro" id="IPR046945">
    <property type="entry name" value="RHMD-like"/>
</dbReference>
<dbReference type="PANTHER" id="PTHR13794:SF58">
    <property type="entry name" value="MITOCHONDRIAL ENOLASE SUPERFAMILY MEMBER 1"/>
    <property type="match status" value="1"/>
</dbReference>
<dbReference type="GO" id="GO:0016052">
    <property type="term" value="P:carbohydrate catabolic process"/>
    <property type="evidence" value="ECO:0007669"/>
    <property type="project" value="TreeGrafter"/>
</dbReference>
<proteinExistence type="predicted"/>
<protein>
    <submittedName>
        <fullName evidence="5">Racemase</fullName>
    </submittedName>
</protein>
<dbReference type="InterPro" id="IPR013342">
    <property type="entry name" value="Mandelate_racemase_C"/>
</dbReference>
<dbReference type="GO" id="GO:0000287">
    <property type="term" value="F:magnesium ion binding"/>
    <property type="evidence" value="ECO:0007669"/>
    <property type="project" value="TreeGrafter"/>
</dbReference>
<gene>
    <name evidence="5" type="ORF">CMN54_08570</name>
</gene>
<dbReference type="SMART" id="SM00922">
    <property type="entry name" value="MR_MLE"/>
    <property type="match status" value="1"/>
</dbReference>
<evidence type="ECO:0000256" key="3">
    <source>
        <dbReference type="ARBA" id="ARBA00022842"/>
    </source>
</evidence>
<dbReference type="AlphaFoldDB" id="A0A2D6YJW2"/>
<dbReference type="SUPFAM" id="SSF54826">
    <property type="entry name" value="Enolase N-terminal domain-like"/>
    <property type="match status" value="1"/>
</dbReference>
<feature type="domain" description="Mandelate racemase/muconate lactonizing enzyme C-terminal" evidence="4">
    <location>
        <begin position="144"/>
        <end position="241"/>
    </location>
</feature>
<dbReference type="Pfam" id="PF02746">
    <property type="entry name" value="MR_MLE_N"/>
    <property type="match status" value="1"/>
</dbReference>
<organism evidence="5 6">
    <name type="scientific">SAR324 cluster bacterium</name>
    <dbReference type="NCBI Taxonomy" id="2024889"/>
    <lineage>
        <taxon>Bacteria</taxon>
        <taxon>Deltaproteobacteria</taxon>
        <taxon>SAR324 cluster</taxon>
    </lineage>
</organism>